<dbReference type="FunFam" id="1.10.510.10:FF:000833">
    <property type="entry name" value="AGC family protein kinase"/>
    <property type="match status" value="1"/>
</dbReference>
<feature type="binding site" evidence="7">
    <location>
        <position position="453"/>
    </location>
    <ligand>
        <name>ATP</name>
        <dbReference type="ChEBI" id="CHEBI:30616"/>
    </ligand>
</feature>
<evidence type="ECO:0000259" key="8">
    <source>
        <dbReference type="PROSITE" id="PS50011"/>
    </source>
</evidence>
<dbReference type="EMBL" id="CAJJDN010000022">
    <property type="protein sequence ID" value="CAD8066902.1"/>
    <property type="molecule type" value="Genomic_DNA"/>
</dbReference>
<dbReference type="InterPro" id="IPR000719">
    <property type="entry name" value="Prot_kinase_dom"/>
</dbReference>
<dbReference type="FunFam" id="3.30.200.20:FF:000042">
    <property type="entry name" value="Aurora kinase A"/>
    <property type="match status" value="1"/>
</dbReference>
<evidence type="ECO:0000256" key="3">
    <source>
        <dbReference type="ARBA" id="ARBA00022679"/>
    </source>
</evidence>
<name>A0A8S1LKW5_9CILI</name>
<evidence type="ECO:0000313" key="11">
    <source>
        <dbReference type="Proteomes" id="UP000692954"/>
    </source>
</evidence>
<evidence type="ECO:0000256" key="6">
    <source>
        <dbReference type="ARBA" id="ARBA00022840"/>
    </source>
</evidence>
<evidence type="ECO:0000313" key="10">
    <source>
        <dbReference type="EMBL" id="CAD8066902.1"/>
    </source>
</evidence>
<sequence length="746" mass="87254">MGDGAFSKVYSCQKKEDVQNGNSNQSPIYAIKIIDKNFMNLNKKQHHAYIEKEMLQYLKYDGIIKLHQTFQDKNSLYFLVELVQDCFSEFLKLYGNQKLTNQIIQFYTAEILSILEYVHSKGIVHRDIKPENLLITPEKHLKLIDFGTAVIYDQQKVPQKIVQSIENYRKDFVDKERKRKYSFVGTNAYLTPEMISDKPVGPGTDLWALAIIMYKMYTGTIPFKSNNQEELYQKIVEDQIQFPSSIPLLAQDLMKLFLEKDLNNRLVDYTKIKSHPYFAEINFNNLWQMVPPQPLQIYPEQIQQKTFIQDPISKIIYQEIVEKKSGILISYFTPRQLVLQIINDIPSIHYTNPKKNNKKTVIHITQGLKYELIKQDKFVIIDDKQKYIFKSQNAKKWIELIFETLNHDKKEESQESMQSIRNYEILEILGKGGFGKVLKVRRKKNNQLYAIKKMSKAKIIALKCITAVLNEKNLLLQLRHPFIVNMHSAFQDRENLYLVLDLVTGGDLRFHICKNKRFSEQEVKFFAACIIISLEYLHQQGIIHRDLKPENLVLDNKGYLRLTDLGIARIWRPENSSDGSGTPGYMAPEVLCRQNHGITIDFFALGVIVHECMLGKRPYVGKTKQEIRDQILSHQVQIKRMDLPVAWSLDAADFVNQLIQRKPNYRLGYNNPSDVKNHKWFTNFDWNSLIKKTYNPPYKPKPFLKCNNSIDSNDTPNDDNFVILRNLTLNEQFNEYCYNPEAGMIK</sequence>
<keyword evidence="5" id="KW-0418">Kinase</keyword>
<dbReference type="InterPro" id="IPR000961">
    <property type="entry name" value="AGC-kinase_C"/>
</dbReference>
<keyword evidence="4 7" id="KW-0547">Nucleotide-binding</keyword>
<dbReference type="PANTHER" id="PTHR24356:SF374">
    <property type="entry name" value="PROTEIN KINASE DOMAIN-CONTAINING PROTEIN"/>
    <property type="match status" value="1"/>
</dbReference>
<dbReference type="AlphaFoldDB" id="A0A8S1LKW5"/>
<dbReference type="FunFam" id="1.10.510.10:FF:000454">
    <property type="entry name" value="Uncharacterized protein"/>
    <property type="match status" value="1"/>
</dbReference>
<dbReference type="Proteomes" id="UP000692954">
    <property type="component" value="Unassembled WGS sequence"/>
</dbReference>
<dbReference type="Pfam" id="PF14593">
    <property type="entry name" value="PH_3"/>
    <property type="match status" value="1"/>
</dbReference>
<proteinExistence type="predicted"/>
<dbReference type="PROSITE" id="PS50011">
    <property type="entry name" value="PROTEIN_KINASE_DOM"/>
    <property type="match status" value="2"/>
</dbReference>
<keyword evidence="3" id="KW-0808">Transferase</keyword>
<dbReference type="PROSITE" id="PS00108">
    <property type="entry name" value="PROTEIN_KINASE_ST"/>
    <property type="match status" value="2"/>
</dbReference>
<gene>
    <name evidence="10" type="ORF">PSON_ATCC_30995.1.T0220174</name>
</gene>
<comment type="caution">
    <text evidence="10">The sequence shown here is derived from an EMBL/GenBank/DDBJ whole genome shotgun (WGS) entry which is preliminary data.</text>
</comment>
<evidence type="ECO:0000256" key="5">
    <source>
        <dbReference type="ARBA" id="ARBA00022777"/>
    </source>
</evidence>
<keyword evidence="11" id="KW-1185">Reference proteome</keyword>
<dbReference type="EC" id="2.7.11.1" evidence="1"/>
<dbReference type="InterPro" id="IPR033931">
    <property type="entry name" value="PDK1-typ_PH"/>
</dbReference>
<accession>A0A8S1LKW5</accession>
<dbReference type="PROSITE" id="PS00107">
    <property type="entry name" value="PROTEIN_KINASE_ATP"/>
    <property type="match status" value="1"/>
</dbReference>
<evidence type="ECO:0000256" key="1">
    <source>
        <dbReference type="ARBA" id="ARBA00012513"/>
    </source>
</evidence>
<feature type="domain" description="AGC-kinase C-terminal" evidence="9">
    <location>
        <begin position="682"/>
        <end position="746"/>
    </location>
</feature>
<evidence type="ECO:0000259" key="9">
    <source>
        <dbReference type="PROSITE" id="PS51285"/>
    </source>
</evidence>
<protein>
    <recommendedName>
        <fullName evidence="1">non-specific serine/threonine protein kinase</fullName>
        <ecNumber evidence="1">2.7.11.1</ecNumber>
    </recommendedName>
</protein>
<dbReference type="Pfam" id="PF00069">
    <property type="entry name" value="Pkinase"/>
    <property type="match status" value="2"/>
</dbReference>
<evidence type="ECO:0000256" key="2">
    <source>
        <dbReference type="ARBA" id="ARBA00022527"/>
    </source>
</evidence>
<dbReference type="InterPro" id="IPR008271">
    <property type="entry name" value="Ser/Thr_kinase_AS"/>
</dbReference>
<reference evidence="10" key="1">
    <citation type="submission" date="2021-01" db="EMBL/GenBank/DDBJ databases">
        <authorList>
            <consortium name="Genoscope - CEA"/>
            <person name="William W."/>
        </authorList>
    </citation>
    <scope>NUCLEOTIDE SEQUENCE</scope>
</reference>
<dbReference type="GO" id="GO:0005524">
    <property type="term" value="F:ATP binding"/>
    <property type="evidence" value="ECO:0007669"/>
    <property type="project" value="UniProtKB-UniRule"/>
</dbReference>
<feature type="domain" description="Protein kinase" evidence="8">
    <location>
        <begin position="423"/>
        <end position="681"/>
    </location>
</feature>
<dbReference type="InterPro" id="IPR050236">
    <property type="entry name" value="Ser_Thr_kinase_AGC"/>
</dbReference>
<dbReference type="GO" id="GO:0004674">
    <property type="term" value="F:protein serine/threonine kinase activity"/>
    <property type="evidence" value="ECO:0007669"/>
    <property type="project" value="UniProtKB-KW"/>
</dbReference>
<dbReference type="SMART" id="SM00220">
    <property type="entry name" value="S_TKc"/>
    <property type="match status" value="2"/>
</dbReference>
<dbReference type="PROSITE" id="PS51285">
    <property type="entry name" value="AGC_KINASE_CTER"/>
    <property type="match status" value="1"/>
</dbReference>
<evidence type="ECO:0000256" key="7">
    <source>
        <dbReference type="PROSITE-ProRule" id="PRU10141"/>
    </source>
</evidence>
<keyword evidence="6 7" id="KW-0067">ATP-binding</keyword>
<keyword evidence="2" id="KW-0723">Serine/threonine-protein kinase</keyword>
<feature type="domain" description="Protein kinase" evidence="8">
    <location>
        <begin position="1"/>
        <end position="278"/>
    </location>
</feature>
<dbReference type="PANTHER" id="PTHR24356">
    <property type="entry name" value="SERINE/THREONINE-PROTEIN KINASE"/>
    <property type="match status" value="1"/>
</dbReference>
<organism evidence="10 11">
    <name type="scientific">Paramecium sonneborni</name>
    <dbReference type="NCBI Taxonomy" id="65129"/>
    <lineage>
        <taxon>Eukaryota</taxon>
        <taxon>Sar</taxon>
        <taxon>Alveolata</taxon>
        <taxon>Ciliophora</taxon>
        <taxon>Intramacronucleata</taxon>
        <taxon>Oligohymenophorea</taxon>
        <taxon>Peniculida</taxon>
        <taxon>Parameciidae</taxon>
        <taxon>Paramecium</taxon>
    </lineage>
</organism>
<evidence type="ECO:0000256" key="4">
    <source>
        <dbReference type="ARBA" id="ARBA00022741"/>
    </source>
</evidence>
<dbReference type="GO" id="GO:0035556">
    <property type="term" value="P:intracellular signal transduction"/>
    <property type="evidence" value="ECO:0007669"/>
    <property type="project" value="TreeGrafter"/>
</dbReference>
<dbReference type="InterPro" id="IPR017441">
    <property type="entry name" value="Protein_kinase_ATP_BS"/>
</dbReference>
<dbReference type="OrthoDB" id="291502at2759"/>